<dbReference type="HOGENOM" id="CLU_2003946_0_0_1"/>
<dbReference type="VEuPathDB" id="FungiDB:PV08_05278"/>
<evidence type="ECO:0000313" key="3">
    <source>
        <dbReference type="Proteomes" id="UP000053328"/>
    </source>
</evidence>
<protein>
    <submittedName>
        <fullName evidence="2">Uncharacterized protein</fullName>
    </submittedName>
</protein>
<evidence type="ECO:0000313" key="2">
    <source>
        <dbReference type="EMBL" id="KIW15233.1"/>
    </source>
</evidence>
<gene>
    <name evidence="2" type="ORF">PV08_05278</name>
</gene>
<dbReference type="STRING" id="91928.A0A0D2B8G6"/>
<proteinExistence type="predicted"/>
<dbReference type="Proteomes" id="UP000053328">
    <property type="component" value="Unassembled WGS sequence"/>
</dbReference>
<evidence type="ECO:0000256" key="1">
    <source>
        <dbReference type="SAM" id="MobiDB-lite"/>
    </source>
</evidence>
<keyword evidence="3" id="KW-1185">Reference proteome</keyword>
<accession>A0A0D2B8G6</accession>
<dbReference type="EMBL" id="KN847495">
    <property type="protein sequence ID" value="KIW15233.1"/>
    <property type="molecule type" value="Genomic_DNA"/>
</dbReference>
<reference evidence="2 3" key="1">
    <citation type="submission" date="2015-01" db="EMBL/GenBank/DDBJ databases">
        <title>The Genome Sequence of Exophiala spinifera CBS89968.</title>
        <authorList>
            <consortium name="The Broad Institute Genomics Platform"/>
            <person name="Cuomo C."/>
            <person name="de Hoog S."/>
            <person name="Gorbushina A."/>
            <person name="Stielow B."/>
            <person name="Teixiera M."/>
            <person name="Abouelleil A."/>
            <person name="Chapman S.B."/>
            <person name="Priest M."/>
            <person name="Young S.K."/>
            <person name="Wortman J."/>
            <person name="Nusbaum C."/>
            <person name="Birren B."/>
        </authorList>
    </citation>
    <scope>NUCLEOTIDE SEQUENCE [LARGE SCALE GENOMIC DNA]</scope>
    <source>
        <strain evidence="2 3">CBS 89968</strain>
    </source>
</reference>
<dbReference type="RefSeq" id="XP_016235449.1">
    <property type="nucleotide sequence ID" value="XM_016379622.1"/>
</dbReference>
<feature type="compositionally biased region" description="Basic and acidic residues" evidence="1">
    <location>
        <begin position="22"/>
        <end position="47"/>
    </location>
</feature>
<dbReference type="AlphaFoldDB" id="A0A0D2B8G6"/>
<dbReference type="OrthoDB" id="4158382at2759"/>
<name>A0A0D2B8G6_9EURO</name>
<feature type="region of interest" description="Disordered" evidence="1">
    <location>
        <begin position="22"/>
        <end position="51"/>
    </location>
</feature>
<sequence>MDDNGDSERSYDCSDADHYYELKEERDEMEQENLRERKEKGRQRDIEKTEEEEVRVAYRSLNKAEKERKTIPARSLTGQRFRLFCGDHVDLFYSSFYVTKRVDFYHLDNTETPSPLAISRRELV</sequence>
<dbReference type="GeneID" id="27332361"/>
<organism evidence="2 3">
    <name type="scientific">Exophiala spinifera</name>
    <dbReference type="NCBI Taxonomy" id="91928"/>
    <lineage>
        <taxon>Eukaryota</taxon>
        <taxon>Fungi</taxon>
        <taxon>Dikarya</taxon>
        <taxon>Ascomycota</taxon>
        <taxon>Pezizomycotina</taxon>
        <taxon>Eurotiomycetes</taxon>
        <taxon>Chaetothyriomycetidae</taxon>
        <taxon>Chaetothyriales</taxon>
        <taxon>Herpotrichiellaceae</taxon>
        <taxon>Exophiala</taxon>
    </lineage>
</organism>